<feature type="compositionally biased region" description="Basic residues" evidence="1">
    <location>
        <begin position="136"/>
        <end position="146"/>
    </location>
</feature>
<dbReference type="PANTHER" id="PTHR23146:SF0">
    <property type="entry name" value="RNA POLYMERASE-ASSOCIATED PROTEIN LEO1"/>
    <property type="match status" value="1"/>
</dbReference>
<dbReference type="GO" id="GO:1990269">
    <property type="term" value="F:RNA polymerase II C-terminal domain phosphoserine binding"/>
    <property type="evidence" value="ECO:0007669"/>
    <property type="project" value="TreeGrafter"/>
</dbReference>
<organism evidence="2 3">
    <name type="scientific">Genlisea aurea</name>
    <dbReference type="NCBI Taxonomy" id="192259"/>
    <lineage>
        <taxon>Eukaryota</taxon>
        <taxon>Viridiplantae</taxon>
        <taxon>Streptophyta</taxon>
        <taxon>Embryophyta</taxon>
        <taxon>Tracheophyta</taxon>
        <taxon>Spermatophyta</taxon>
        <taxon>Magnoliopsida</taxon>
        <taxon>eudicotyledons</taxon>
        <taxon>Gunneridae</taxon>
        <taxon>Pentapetalae</taxon>
        <taxon>asterids</taxon>
        <taxon>lamiids</taxon>
        <taxon>Lamiales</taxon>
        <taxon>Lentibulariaceae</taxon>
        <taxon>Genlisea</taxon>
    </lineage>
</organism>
<comment type="caution">
    <text evidence="2">The sequence shown here is derived from an EMBL/GenBank/DDBJ whole genome shotgun (WGS) entry which is preliminary data.</text>
</comment>
<dbReference type="EMBL" id="AUSU01005841">
    <property type="protein sequence ID" value="EPS62869.1"/>
    <property type="molecule type" value="Genomic_DNA"/>
</dbReference>
<dbReference type="Proteomes" id="UP000015453">
    <property type="component" value="Unassembled WGS sequence"/>
</dbReference>
<dbReference type="GO" id="GO:0032968">
    <property type="term" value="P:positive regulation of transcription elongation by RNA polymerase II"/>
    <property type="evidence" value="ECO:0007669"/>
    <property type="project" value="TreeGrafter"/>
</dbReference>
<dbReference type="GO" id="GO:0006368">
    <property type="term" value="P:transcription elongation by RNA polymerase II"/>
    <property type="evidence" value="ECO:0007669"/>
    <property type="project" value="InterPro"/>
</dbReference>
<dbReference type="OrthoDB" id="20844at2759"/>
<evidence type="ECO:0000313" key="2">
    <source>
        <dbReference type="EMBL" id="EPS62869.1"/>
    </source>
</evidence>
<sequence>QGILQSQGQISSKMRFMPSSLTSKSHRLLTALVDSRHKKVYKVKNCITDIDPEKEKEQQEKAVSQSIRANELLTRKKEKVSRKYTQPIRRERQLSPGFLEDALDEEDDQDYYEPRRSHRRSEDDLEQEARAEKRIVNAKKGSKNISRKLPAPKASRRPVDFSETEESEYETEGEKEDEGRLDDEGEEDYAAEEEEEEMDQRDEEEEEEEEEADYDESEEEGRNSTSSSKRKAIDSDDESSLPQKTTTSRRRMKIIYDSDDE</sequence>
<dbReference type="PANTHER" id="PTHR23146">
    <property type="entry name" value="LEO1 PROTEIN"/>
    <property type="match status" value="1"/>
</dbReference>
<dbReference type="InterPro" id="IPR007149">
    <property type="entry name" value="Leo1"/>
</dbReference>
<dbReference type="Pfam" id="PF04004">
    <property type="entry name" value="Leo1"/>
    <property type="match status" value="1"/>
</dbReference>
<feature type="non-terminal residue" evidence="2">
    <location>
        <position position="1"/>
    </location>
</feature>
<feature type="compositionally biased region" description="Basic and acidic residues" evidence="1">
    <location>
        <begin position="51"/>
        <end position="60"/>
    </location>
</feature>
<reference evidence="2 3" key="1">
    <citation type="journal article" date="2013" name="BMC Genomics">
        <title>The miniature genome of a carnivorous plant Genlisea aurea contains a low number of genes and short non-coding sequences.</title>
        <authorList>
            <person name="Leushkin E.V."/>
            <person name="Sutormin R.A."/>
            <person name="Nabieva E.R."/>
            <person name="Penin A.A."/>
            <person name="Kondrashov A.S."/>
            <person name="Logacheva M.D."/>
        </authorList>
    </citation>
    <scope>NUCLEOTIDE SEQUENCE [LARGE SCALE GENOMIC DNA]</scope>
</reference>
<feature type="compositionally biased region" description="Acidic residues" evidence="1">
    <location>
        <begin position="101"/>
        <end position="111"/>
    </location>
</feature>
<feature type="compositionally biased region" description="Acidic residues" evidence="1">
    <location>
        <begin position="162"/>
        <end position="219"/>
    </location>
</feature>
<feature type="region of interest" description="Disordered" evidence="1">
    <location>
        <begin position="51"/>
        <end position="261"/>
    </location>
</feature>
<dbReference type="AlphaFoldDB" id="S8C7U0"/>
<evidence type="ECO:0000313" key="3">
    <source>
        <dbReference type="Proteomes" id="UP000015453"/>
    </source>
</evidence>
<accession>S8C7U0</accession>
<dbReference type="GO" id="GO:0016593">
    <property type="term" value="C:Cdc73/Paf1 complex"/>
    <property type="evidence" value="ECO:0007669"/>
    <property type="project" value="InterPro"/>
</dbReference>
<gene>
    <name evidence="2" type="ORF">M569_11920</name>
</gene>
<name>S8C7U0_9LAMI</name>
<keyword evidence="3" id="KW-1185">Reference proteome</keyword>
<protein>
    <submittedName>
        <fullName evidence="2">Uncharacterized protein</fullName>
    </submittedName>
</protein>
<proteinExistence type="predicted"/>
<evidence type="ECO:0000256" key="1">
    <source>
        <dbReference type="SAM" id="MobiDB-lite"/>
    </source>
</evidence>